<dbReference type="PANTHER" id="PTHR11328:SF24">
    <property type="entry name" value="MAJOR FACILITATOR SUPERFAMILY (MFS) PROFILE DOMAIN-CONTAINING PROTEIN"/>
    <property type="match status" value="1"/>
</dbReference>
<comment type="similarity">
    <text evidence="2">Belongs to the sodium:galactoside symporter (TC 2.A.2) family.</text>
</comment>
<dbReference type="InterPro" id="IPR018043">
    <property type="entry name" value="Na/Gal_symport_CS"/>
</dbReference>
<feature type="transmembrane region" description="Helical" evidence="8">
    <location>
        <begin position="86"/>
        <end position="103"/>
    </location>
</feature>
<dbReference type="RefSeq" id="WP_311368452.1">
    <property type="nucleotide sequence ID" value="NZ_JAVRHX010000002.1"/>
</dbReference>
<keyword evidence="10" id="KW-1185">Reference proteome</keyword>
<evidence type="ECO:0000256" key="6">
    <source>
        <dbReference type="ARBA" id="ARBA00022989"/>
    </source>
</evidence>
<feature type="transmembrane region" description="Helical" evidence="8">
    <location>
        <begin position="192"/>
        <end position="210"/>
    </location>
</feature>
<feature type="transmembrane region" description="Helical" evidence="8">
    <location>
        <begin position="115"/>
        <end position="141"/>
    </location>
</feature>
<evidence type="ECO:0000256" key="8">
    <source>
        <dbReference type="SAM" id="Phobius"/>
    </source>
</evidence>
<evidence type="ECO:0000256" key="7">
    <source>
        <dbReference type="ARBA" id="ARBA00023136"/>
    </source>
</evidence>
<proteinExistence type="inferred from homology"/>
<keyword evidence="4" id="KW-1003">Cell membrane</keyword>
<dbReference type="EMBL" id="JAVRHX010000002">
    <property type="protein sequence ID" value="MDT0594932.1"/>
    <property type="molecule type" value="Genomic_DNA"/>
</dbReference>
<keyword evidence="7 8" id="KW-0472">Membrane</keyword>
<protein>
    <submittedName>
        <fullName evidence="9">MFS transporter</fullName>
    </submittedName>
</protein>
<feature type="transmembrane region" description="Helical" evidence="8">
    <location>
        <begin position="438"/>
        <end position="457"/>
    </location>
</feature>
<dbReference type="InterPro" id="IPR039672">
    <property type="entry name" value="MFS_2"/>
</dbReference>
<reference evidence="9 10" key="1">
    <citation type="submission" date="2023-09" db="EMBL/GenBank/DDBJ databases">
        <authorList>
            <person name="Rey-Velasco X."/>
        </authorList>
    </citation>
    <scope>NUCLEOTIDE SEQUENCE [LARGE SCALE GENOMIC DNA]</scope>
    <source>
        <strain evidence="9 10">P117</strain>
    </source>
</reference>
<evidence type="ECO:0000313" key="9">
    <source>
        <dbReference type="EMBL" id="MDT0594932.1"/>
    </source>
</evidence>
<evidence type="ECO:0000313" key="10">
    <source>
        <dbReference type="Proteomes" id="UP001253545"/>
    </source>
</evidence>
<feature type="transmembrane region" description="Helical" evidence="8">
    <location>
        <begin position="392"/>
        <end position="418"/>
    </location>
</feature>
<evidence type="ECO:0000256" key="4">
    <source>
        <dbReference type="ARBA" id="ARBA00022475"/>
    </source>
</evidence>
<dbReference type="SUPFAM" id="SSF103473">
    <property type="entry name" value="MFS general substrate transporter"/>
    <property type="match status" value="1"/>
</dbReference>
<organism evidence="9 10">
    <name type="scientific">Glaciecola petra</name>
    <dbReference type="NCBI Taxonomy" id="3075602"/>
    <lineage>
        <taxon>Bacteria</taxon>
        <taxon>Pseudomonadati</taxon>
        <taxon>Pseudomonadota</taxon>
        <taxon>Gammaproteobacteria</taxon>
        <taxon>Alteromonadales</taxon>
        <taxon>Alteromonadaceae</taxon>
        <taxon>Glaciecola</taxon>
    </lineage>
</organism>
<evidence type="ECO:0000256" key="5">
    <source>
        <dbReference type="ARBA" id="ARBA00022692"/>
    </source>
</evidence>
<comment type="subcellular location">
    <subcellularLocation>
        <location evidence="1">Cell membrane</location>
        <topology evidence="1">Multi-pass membrane protein</topology>
    </subcellularLocation>
</comment>
<comment type="caution">
    <text evidence="9">The sequence shown here is derived from an EMBL/GenBank/DDBJ whole genome shotgun (WGS) entry which is preliminary data.</text>
</comment>
<dbReference type="Gene3D" id="1.20.1250.20">
    <property type="entry name" value="MFS general substrate transporter like domains"/>
    <property type="match status" value="1"/>
</dbReference>
<dbReference type="InterPro" id="IPR036259">
    <property type="entry name" value="MFS_trans_sf"/>
</dbReference>
<keyword evidence="3" id="KW-0813">Transport</keyword>
<sequence length="476" mass="52875">MSHIETPAKDIVSLPLKGAYGTGTLVLNLLPASVSIFAFFLVTAYGMDPVLAGLLTGLPRIFDAITDPIMGFITDNTKSRWGRRRPYIVIGSILSGVLFALMWQMDPEASQQYNFWYFLLFSLAFTIGNTMFATPFVGLGYEITTDYNERTRLMAIAQFMGQIAWMIVPWFWVLIANPDLFETQAEGVQKMALIVGGICMILGIVPGLFCKGIDSDHIDNTKEISLRTMGTNLVAIVKGIIQTFQNPSFVKLCAATFLIFNGFQLVSSFAYYIIVFHMYNGDYGAAGNWPAWYATASALMTAFFVIPIVSWMANKWGKRMAFIISTSISIVGYGLKWYGFTAGNTWMIFLPIPMFCFGIGGLFTLMLSMTADVCDLDELKNGMPRREGTFAAIYWLMVKIGQAIAMILGGVVLSFVGFDQSLAVQTAETMTKLRIADIVIPASTAALAIWVMWSYDLDEDRARGIQKELIERRGEL</sequence>
<dbReference type="Proteomes" id="UP001253545">
    <property type="component" value="Unassembled WGS sequence"/>
</dbReference>
<feature type="transmembrane region" description="Helical" evidence="8">
    <location>
        <begin position="252"/>
        <end position="279"/>
    </location>
</feature>
<feature type="transmembrane region" description="Helical" evidence="8">
    <location>
        <begin position="20"/>
        <end position="42"/>
    </location>
</feature>
<evidence type="ECO:0000256" key="2">
    <source>
        <dbReference type="ARBA" id="ARBA00009617"/>
    </source>
</evidence>
<name>A0ABU2ZQN0_9ALTE</name>
<feature type="transmembrane region" description="Helical" evidence="8">
    <location>
        <begin position="320"/>
        <end position="340"/>
    </location>
</feature>
<accession>A0ABU2ZQN0</accession>
<gene>
    <name evidence="9" type="ORF">RM552_08780</name>
</gene>
<keyword evidence="6 8" id="KW-1133">Transmembrane helix</keyword>
<feature type="transmembrane region" description="Helical" evidence="8">
    <location>
        <begin position="153"/>
        <end position="172"/>
    </location>
</feature>
<evidence type="ECO:0000256" key="1">
    <source>
        <dbReference type="ARBA" id="ARBA00004651"/>
    </source>
</evidence>
<feature type="transmembrane region" description="Helical" evidence="8">
    <location>
        <begin position="346"/>
        <end position="371"/>
    </location>
</feature>
<evidence type="ECO:0000256" key="3">
    <source>
        <dbReference type="ARBA" id="ARBA00022448"/>
    </source>
</evidence>
<dbReference type="PANTHER" id="PTHR11328">
    <property type="entry name" value="MAJOR FACILITATOR SUPERFAMILY DOMAIN-CONTAINING PROTEIN"/>
    <property type="match status" value="1"/>
</dbReference>
<dbReference type="Pfam" id="PF13347">
    <property type="entry name" value="MFS_2"/>
    <property type="match status" value="1"/>
</dbReference>
<keyword evidence="5 8" id="KW-0812">Transmembrane</keyword>
<feature type="transmembrane region" description="Helical" evidence="8">
    <location>
        <begin position="291"/>
        <end position="313"/>
    </location>
</feature>
<dbReference type="PROSITE" id="PS00872">
    <property type="entry name" value="NA_GALACTOSIDE_SYMP"/>
    <property type="match status" value="1"/>
</dbReference>